<dbReference type="OrthoDB" id="8951704at2"/>
<gene>
    <name evidence="2" type="ORF">CWB73_04580</name>
</gene>
<proteinExistence type="predicted"/>
<protein>
    <submittedName>
        <fullName evidence="2">Uncharacterized protein</fullName>
    </submittedName>
</protein>
<accession>A0A5S3YYF9</accession>
<dbReference type="EMBL" id="PNCM01000010">
    <property type="protein sequence ID" value="TMP82579.1"/>
    <property type="molecule type" value="Genomic_DNA"/>
</dbReference>
<feature type="transmembrane region" description="Helical" evidence="1">
    <location>
        <begin position="54"/>
        <end position="74"/>
    </location>
</feature>
<keyword evidence="1" id="KW-0472">Membrane</keyword>
<name>A0A5S3YYF9_9GAMM</name>
<evidence type="ECO:0000313" key="2">
    <source>
        <dbReference type="EMBL" id="TMP82579.1"/>
    </source>
</evidence>
<organism evidence="2 3">
    <name type="scientific">Pseudoalteromonas phenolica</name>
    <dbReference type="NCBI Taxonomy" id="161398"/>
    <lineage>
        <taxon>Bacteria</taxon>
        <taxon>Pseudomonadati</taxon>
        <taxon>Pseudomonadota</taxon>
        <taxon>Gammaproteobacteria</taxon>
        <taxon>Alteromonadales</taxon>
        <taxon>Pseudoalteromonadaceae</taxon>
        <taxon>Pseudoalteromonas</taxon>
    </lineage>
</organism>
<keyword evidence="1" id="KW-1133">Transmembrane helix</keyword>
<feature type="transmembrane region" description="Helical" evidence="1">
    <location>
        <begin position="20"/>
        <end position="42"/>
    </location>
</feature>
<dbReference type="AlphaFoldDB" id="A0A5S3YYF9"/>
<evidence type="ECO:0000313" key="3">
    <source>
        <dbReference type="Proteomes" id="UP000307362"/>
    </source>
</evidence>
<dbReference type="RefSeq" id="WP_138566656.1">
    <property type="nucleotide sequence ID" value="NZ_PNCM01000010.1"/>
</dbReference>
<reference evidence="3" key="2">
    <citation type="submission" date="2019-06" db="EMBL/GenBank/DDBJ databases">
        <title>Co-occurence of chitin degradation, pigmentation and bioactivity in marine Pseudoalteromonas.</title>
        <authorList>
            <person name="Sonnenschein E.C."/>
            <person name="Bech P.K."/>
        </authorList>
    </citation>
    <scope>NUCLEOTIDE SEQUENCE [LARGE SCALE GENOMIC DNA]</scope>
    <source>
        <strain evidence="3">S1189</strain>
    </source>
</reference>
<comment type="caution">
    <text evidence="2">The sequence shown here is derived from an EMBL/GenBank/DDBJ whole genome shotgun (WGS) entry which is preliminary data.</text>
</comment>
<reference evidence="2 3" key="1">
    <citation type="submission" date="2017-12" db="EMBL/GenBank/DDBJ databases">
        <authorList>
            <person name="Paulsen S."/>
            <person name="Gram L.K."/>
        </authorList>
    </citation>
    <scope>NUCLEOTIDE SEQUENCE [LARGE SCALE GENOMIC DNA]</scope>
    <source>
        <strain evidence="2 3">S1189</strain>
    </source>
</reference>
<keyword evidence="1" id="KW-0812">Transmembrane</keyword>
<evidence type="ECO:0000256" key="1">
    <source>
        <dbReference type="SAM" id="Phobius"/>
    </source>
</evidence>
<dbReference type="Proteomes" id="UP000307362">
    <property type="component" value="Unassembled WGS sequence"/>
</dbReference>
<sequence length="184" mass="21446">MSVVDECNSFFKMIYEFSTIFEFIYISFQIMIVLVFMGVFTYIPLKFFPGKYKFFLLLPLAYFIFVLCELHKGIVQVNVYKNMIENNRVSSVKGRLIATYQQDNRNYYKPPTDAAALAEVLEFEGFTLESIRPINHIAEFGCFNGSLKSKLEHYIGEEVEIVYVDKLYENATLPTLCILKIEIK</sequence>